<dbReference type="Proteomes" id="UP000036987">
    <property type="component" value="Unassembled WGS sequence"/>
</dbReference>
<dbReference type="GO" id="GO:0005509">
    <property type="term" value="F:calcium ion binding"/>
    <property type="evidence" value="ECO:0007669"/>
    <property type="project" value="InterPro"/>
</dbReference>
<dbReference type="InterPro" id="IPR018247">
    <property type="entry name" value="EF_Hand_1_Ca_BS"/>
</dbReference>
<dbReference type="PROSITE" id="PS50222">
    <property type="entry name" value="EF_HAND_2"/>
    <property type="match status" value="1"/>
</dbReference>
<name>A0A0K9NQS4_ZOSMR</name>
<dbReference type="InterPro" id="IPR007685">
    <property type="entry name" value="RelA_SpoT"/>
</dbReference>
<proteinExistence type="predicted"/>
<dbReference type="Pfam" id="PF13499">
    <property type="entry name" value="EF-hand_7"/>
    <property type="match status" value="1"/>
</dbReference>
<dbReference type="GO" id="GO:0015969">
    <property type="term" value="P:guanosine tetraphosphate metabolic process"/>
    <property type="evidence" value="ECO:0007669"/>
    <property type="project" value="InterPro"/>
</dbReference>
<dbReference type="OrthoDB" id="427950at2759"/>
<dbReference type="PANTHER" id="PTHR21262:SF12">
    <property type="entry name" value="GTP DIPHOSPHOKINASE CRSH, CHLOROPLASTIC-RELATED"/>
    <property type="match status" value="1"/>
</dbReference>
<dbReference type="OMA" id="CYRTREV"/>
<dbReference type="InterPro" id="IPR043519">
    <property type="entry name" value="NT_sf"/>
</dbReference>
<dbReference type="PROSITE" id="PS00018">
    <property type="entry name" value="EF_HAND_1"/>
    <property type="match status" value="2"/>
</dbReference>
<dbReference type="Pfam" id="PF13328">
    <property type="entry name" value="HD_4"/>
    <property type="match status" value="1"/>
</dbReference>
<dbReference type="SUPFAM" id="SSF47473">
    <property type="entry name" value="EF-hand"/>
    <property type="match status" value="1"/>
</dbReference>
<dbReference type="SUPFAM" id="SSF81301">
    <property type="entry name" value="Nucleotidyltransferase"/>
    <property type="match status" value="1"/>
</dbReference>
<protein>
    <submittedName>
        <fullName evidence="3">(P)ppGpp synthetase I (GTP pyrophosphokinase), SpoT/RelA</fullName>
    </submittedName>
</protein>
<keyword evidence="3" id="KW-0808">Transferase</keyword>
<keyword evidence="4" id="KW-1185">Reference proteome</keyword>
<gene>
    <name evidence="3" type="ORF">ZOSMA_6G00320</name>
</gene>
<dbReference type="EMBL" id="LFYR01001803">
    <property type="protein sequence ID" value="KMZ59104.1"/>
    <property type="molecule type" value="Genomic_DNA"/>
</dbReference>
<dbReference type="Gene3D" id="1.10.3210.10">
    <property type="entry name" value="Hypothetical protein af1432"/>
    <property type="match status" value="1"/>
</dbReference>
<dbReference type="InterPro" id="IPR002048">
    <property type="entry name" value="EF_hand_dom"/>
</dbReference>
<dbReference type="Pfam" id="PF04607">
    <property type="entry name" value="RelA_SpoT"/>
    <property type="match status" value="1"/>
</dbReference>
<accession>A0A0K9NQS4</accession>
<dbReference type="Gene3D" id="3.30.460.10">
    <property type="entry name" value="Beta Polymerase, domain 2"/>
    <property type="match status" value="1"/>
</dbReference>
<evidence type="ECO:0000313" key="4">
    <source>
        <dbReference type="Proteomes" id="UP000036987"/>
    </source>
</evidence>
<dbReference type="SMART" id="SM00054">
    <property type="entry name" value="EFh"/>
    <property type="match status" value="2"/>
</dbReference>
<dbReference type="Gene3D" id="1.10.238.10">
    <property type="entry name" value="EF-hand"/>
    <property type="match status" value="1"/>
</dbReference>
<evidence type="ECO:0000259" key="2">
    <source>
        <dbReference type="PROSITE" id="PS50222"/>
    </source>
</evidence>
<evidence type="ECO:0000313" key="3">
    <source>
        <dbReference type="EMBL" id="KMZ59104.1"/>
    </source>
</evidence>
<dbReference type="FunFam" id="3.30.460.10:FF:000025">
    <property type="entry name" value="probable GTP diphosphokinase CRSH, chloroplastic"/>
    <property type="match status" value="1"/>
</dbReference>
<feature type="domain" description="EF-hand" evidence="2">
    <location>
        <begin position="484"/>
        <end position="511"/>
    </location>
</feature>
<dbReference type="AlphaFoldDB" id="A0A0K9NQS4"/>
<dbReference type="SMART" id="SM00954">
    <property type="entry name" value="RelA_SpoT"/>
    <property type="match status" value="1"/>
</dbReference>
<dbReference type="PANTHER" id="PTHR21262">
    <property type="entry name" value="GUANOSINE-3',5'-BIS DIPHOSPHATE 3'-PYROPHOSPHOHYDROLASE"/>
    <property type="match status" value="1"/>
</dbReference>
<keyword evidence="3" id="KW-0418">Kinase</keyword>
<dbReference type="GO" id="GO:0016301">
    <property type="term" value="F:kinase activity"/>
    <property type="evidence" value="ECO:0007669"/>
    <property type="project" value="UniProtKB-KW"/>
</dbReference>
<dbReference type="GO" id="GO:0009507">
    <property type="term" value="C:chloroplast"/>
    <property type="evidence" value="ECO:0000318"/>
    <property type="project" value="GO_Central"/>
</dbReference>
<dbReference type="SUPFAM" id="SSF109604">
    <property type="entry name" value="HD-domain/PDEase-like"/>
    <property type="match status" value="1"/>
</dbReference>
<organism evidence="3 4">
    <name type="scientific">Zostera marina</name>
    <name type="common">Eelgrass</name>
    <dbReference type="NCBI Taxonomy" id="29655"/>
    <lineage>
        <taxon>Eukaryota</taxon>
        <taxon>Viridiplantae</taxon>
        <taxon>Streptophyta</taxon>
        <taxon>Embryophyta</taxon>
        <taxon>Tracheophyta</taxon>
        <taxon>Spermatophyta</taxon>
        <taxon>Magnoliopsida</taxon>
        <taxon>Liliopsida</taxon>
        <taxon>Zosteraceae</taxon>
        <taxon>Zostera</taxon>
    </lineage>
</organism>
<comment type="caution">
    <text evidence="3">The sequence shown here is derived from an EMBL/GenBank/DDBJ whole genome shotgun (WGS) entry which is preliminary data.</text>
</comment>
<sequence>MSSSRLLELLPHANKPSVSSNFNVTRFCRCSVSGSGSVRPSIGSLLMASASEVPIDSTSTSSPVVSEELVVPEQMGGKLVAELVGAYNDLTERMGDSLVLSSNSSRLLFKSLKLSIPLLHHLPVGPDGRSPLSKALSIASLLVDLQMDAEVISASILRVVMESGAMSMIDVKTQIGATTFQLLYENYRLAKLPSTVDVLDNDTSAVVRNFCLSYYDIRSMMLELAIKLDTMRYLDQLIPKYTQQKISLEVLQIYGPLAHAIGAGSLSLELEDLSFRCLFPHSYLYIDTWLRTQEDSGEPSLSSCKERLNEALLDDSELQDLVDGILIKSRYKSCFSTMKKLLKDGRRPEDVHDLLGLRVVLNGGGGRACRRVYEVIKSLWKHVPKRTKDYISSPKKNGYRSLHMAVDLSSNGESRPLLEIQIRTSEMESFAVGGGIASHSLYKGGLTDPIEAKRLKAIVSAAGKFSALRFKEVGRSVKEDRDPVFGLLDKNGDGRISIEELTDVIEDLGAEGNDAEELMQLLDSNNDGSISSGEFDSFKRQVRFMRNMKNKDGDYRAMLGEKLEMSNEPTGLIGVYRQELDDRLLDRQ</sequence>
<dbReference type="CDD" id="cd05399">
    <property type="entry name" value="NT_Rel-Spo_like"/>
    <property type="match status" value="1"/>
</dbReference>
<dbReference type="InterPro" id="IPR011992">
    <property type="entry name" value="EF-hand-dom_pair"/>
</dbReference>
<dbReference type="CDD" id="cd00051">
    <property type="entry name" value="EFh"/>
    <property type="match status" value="1"/>
</dbReference>
<evidence type="ECO:0000256" key="1">
    <source>
        <dbReference type="ARBA" id="ARBA00022837"/>
    </source>
</evidence>
<reference evidence="4" key="1">
    <citation type="journal article" date="2016" name="Nature">
        <title>The genome of the seagrass Zostera marina reveals angiosperm adaptation to the sea.</title>
        <authorList>
            <person name="Olsen J.L."/>
            <person name="Rouze P."/>
            <person name="Verhelst B."/>
            <person name="Lin Y.-C."/>
            <person name="Bayer T."/>
            <person name="Collen J."/>
            <person name="Dattolo E."/>
            <person name="De Paoli E."/>
            <person name="Dittami S."/>
            <person name="Maumus F."/>
            <person name="Michel G."/>
            <person name="Kersting A."/>
            <person name="Lauritano C."/>
            <person name="Lohaus R."/>
            <person name="Toepel M."/>
            <person name="Tonon T."/>
            <person name="Vanneste K."/>
            <person name="Amirebrahimi M."/>
            <person name="Brakel J."/>
            <person name="Bostroem C."/>
            <person name="Chovatia M."/>
            <person name="Grimwood J."/>
            <person name="Jenkins J.W."/>
            <person name="Jueterbock A."/>
            <person name="Mraz A."/>
            <person name="Stam W.T."/>
            <person name="Tice H."/>
            <person name="Bornberg-Bauer E."/>
            <person name="Green P.J."/>
            <person name="Pearson G.A."/>
            <person name="Procaccini G."/>
            <person name="Duarte C.M."/>
            <person name="Schmutz J."/>
            <person name="Reusch T.B.H."/>
            <person name="Van de Peer Y."/>
        </authorList>
    </citation>
    <scope>NUCLEOTIDE SEQUENCE [LARGE SCALE GENOMIC DNA]</scope>
    <source>
        <strain evidence="4">cv. Finnish</strain>
    </source>
</reference>
<dbReference type="STRING" id="29655.A0A0K9NQS4"/>
<keyword evidence="1" id="KW-0106">Calcium</keyword>